<dbReference type="InterPro" id="IPR017900">
    <property type="entry name" value="4Fe4S_Fe_S_CS"/>
</dbReference>
<comment type="caution">
    <text evidence="10">The sequence shown here is derived from an EMBL/GenBank/DDBJ whole genome shotgun (WGS) entry which is preliminary data.</text>
</comment>
<dbReference type="SUPFAM" id="SSF46548">
    <property type="entry name" value="alpha-helical ferredoxin"/>
    <property type="match status" value="1"/>
</dbReference>
<dbReference type="PANTHER" id="PTHR11748:SF119">
    <property type="entry name" value="D-2-HYDROXYGLUTARATE DEHYDROGENASE"/>
    <property type="match status" value="1"/>
</dbReference>
<protein>
    <submittedName>
        <fullName evidence="10">FAD-binding protein</fullName>
    </submittedName>
</protein>
<dbReference type="InterPro" id="IPR006094">
    <property type="entry name" value="Oxid_FAD_bind_N"/>
</dbReference>
<feature type="domain" description="FAD-binding PCMH-type" evidence="9">
    <location>
        <begin position="33"/>
        <end position="272"/>
    </location>
</feature>
<organism evidence="10 11">
    <name type="scientific">Sphingobacterium bovistauri</name>
    <dbReference type="NCBI Taxonomy" id="2781959"/>
    <lineage>
        <taxon>Bacteria</taxon>
        <taxon>Pseudomonadati</taxon>
        <taxon>Bacteroidota</taxon>
        <taxon>Sphingobacteriia</taxon>
        <taxon>Sphingobacteriales</taxon>
        <taxon>Sphingobacteriaceae</taxon>
        <taxon>Sphingobacterium</taxon>
    </lineage>
</organism>
<dbReference type="PROSITE" id="PS00198">
    <property type="entry name" value="4FE4S_FER_1"/>
    <property type="match status" value="1"/>
</dbReference>
<keyword evidence="11" id="KW-1185">Reference proteome</keyword>
<evidence type="ECO:0000256" key="7">
    <source>
        <dbReference type="ARBA" id="ARBA00023014"/>
    </source>
</evidence>
<dbReference type="SUPFAM" id="SSF56176">
    <property type="entry name" value="FAD-binding/transporter-associated domain-like"/>
    <property type="match status" value="1"/>
</dbReference>
<dbReference type="InterPro" id="IPR016169">
    <property type="entry name" value="FAD-bd_PCMH_sub2"/>
</dbReference>
<evidence type="ECO:0000256" key="2">
    <source>
        <dbReference type="ARBA" id="ARBA00022630"/>
    </source>
</evidence>
<dbReference type="EMBL" id="JADEYP010000020">
    <property type="protein sequence ID" value="MCA5005737.1"/>
    <property type="molecule type" value="Genomic_DNA"/>
</dbReference>
<dbReference type="Pfam" id="PF01565">
    <property type="entry name" value="FAD_binding_4"/>
    <property type="match status" value="1"/>
</dbReference>
<reference evidence="10" key="1">
    <citation type="submission" date="2020-10" db="EMBL/GenBank/DDBJ databases">
        <authorList>
            <person name="Lu T."/>
            <person name="Wang Q."/>
            <person name="Han X."/>
        </authorList>
    </citation>
    <scope>NUCLEOTIDE SEQUENCE</scope>
    <source>
        <strain evidence="10">WQ 366</strain>
    </source>
</reference>
<dbReference type="Gene3D" id="1.10.45.10">
    <property type="entry name" value="Vanillyl-alcohol Oxidase, Chain A, domain 4"/>
    <property type="match status" value="1"/>
</dbReference>
<keyword evidence="4" id="KW-0274">FAD</keyword>
<comment type="cofactor">
    <cofactor evidence="1">
        <name>FAD</name>
        <dbReference type="ChEBI" id="CHEBI:57692"/>
    </cofactor>
</comment>
<dbReference type="PANTHER" id="PTHR11748">
    <property type="entry name" value="D-LACTATE DEHYDROGENASE"/>
    <property type="match status" value="1"/>
</dbReference>
<evidence type="ECO:0000256" key="6">
    <source>
        <dbReference type="ARBA" id="ARBA00023004"/>
    </source>
</evidence>
<evidence type="ECO:0000259" key="9">
    <source>
        <dbReference type="PROSITE" id="PS51387"/>
    </source>
</evidence>
<keyword evidence="7" id="KW-0411">Iron-sulfur</keyword>
<proteinExistence type="predicted"/>
<evidence type="ECO:0000313" key="10">
    <source>
        <dbReference type="EMBL" id="MCA5005737.1"/>
    </source>
</evidence>
<evidence type="ECO:0000256" key="1">
    <source>
        <dbReference type="ARBA" id="ARBA00001974"/>
    </source>
</evidence>
<dbReference type="InterPro" id="IPR036318">
    <property type="entry name" value="FAD-bd_PCMH-like_sf"/>
</dbReference>
<dbReference type="PROSITE" id="PS51379">
    <property type="entry name" value="4FE4S_FER_2"/>
    <property type="match status" value="1"/>
</dbReference>
<evidence type="ECO:0000256" key="3">
    <source>
        <dbReference type="ARBA" id="ARBA00022723"/>
    </source>
</evidence>
<dbReference type="InterPro" id="IPR016171">
    <property type="entry name" value="Vanillyl_alc_oxidase_C-sub2"/>
</dbReference>
<dbReference type="Pfam" id="PF02913">
    <property type="entry name" value="FAD-oxidase_C"/>
    <property type="match status" value="1"/>
</dbReference>
<dbReference type="InterPro" id="IPR016164">
    <property type="entry name" value="FAD-linked_Oxase-like_C"/>
</dbReference>
<dbReference type="RefSeq" id="WP_225553758.1">
    <property type="nucleotide sequence ID" value="NZ_JADEYP010000020.1"/>
</dbReference>
<dbReference type="Gene3D" id="3.30.465.10">
    <property type="match status" value="1"/>
</dbReference>
<keyword evidence="2" id="KW-0285">Flavoprotein</keyword>
<dbReference type="Gene3D" id="3.30.70.2740">
    <property type="match status" value="1"/>
</dbReference>
<evidence type="ECO:0000256" key="5">
    <source>
        <dbReference type="ARBA" id="ARBA00023002"/>
    </source>
</evidence>
<dbReference type="InterPro" id="IPR017896">
    <property type="entry name" value="4Fe4S_Fe-S-bd"/>
</dbReference>
<dbReference type="Pfam" id="PF13534">
    <property type="entry name" value="Fer4_17"/>
    <property type="match status" value="1"/>
</dbReference>
<name>A0ABS7Z6G0_9SPHI</name>
<feature type="domain" description="4Fe-4S ferredoxin-type" evidence="8">
    <location>
        <begin position="612"/>
        <end position="642"/>
    </location>
</feature>
<keyword evidence="5" id="KW-0560">Oxidoreductase</keyword>
<dbReference type="InterPro" id="IPR016166">
    <property type="entry name" value="FAD-bd_PCMH"/>
</dbReference>
<evidence type="ECO:0000256" key="4">
    <source>
        <dbReference type="ARBA" id="ARBA00022827"/>
    </source>
</evidence>
<keyword evidence="6" id="KW-0408">Iron</keyword>
<dbReference type="PROSITE" id="PS51387">
    <property type="entry name" value="FAD_PCMH"/>
    <property type="match status" value="1"/>
</dbReference>
<dbReference type="InterPro" id="IPR004113">
    <property type="entry name" value="FAD-bd_oxidored_4_C"/>
</dbReference>
<accession>A0ABS7Z6G0</accession>
<dbReference type="Proteomes" id="UP001165302">
    <property type="component" value="Unassembled WGS sequence"/>
</dbReference>
<sequence>MEEQLQILKESLSGDLFFDNKMRLLYATDASAYRELPLAVAIPKSEEDISKLIAFAEKNKTSLIPRAAGTSLAGQVVGNGIIVDVSKHFTKILEVNKEEQWVRVQPGVIRDELNMFLKSYGLYFGPETSTANRAMLGGMVGNNSCGSNSLIYKSTREHTLEVEGYLSDGSKVTFSALEFEEFIAKCDLPTLEGKVYKHIRTILSDYSNQTEIRKEFPKQSVERRNTGYAIDLLLETDPFTVGGEKFNFSKLICGSEGTLLFITSIKLHVNLLSQRPTGLLCIHFDSLDDALRANLIALNHKPLVSELMDDYILSCTENNLEQQQNRFFVKGNPKAVLIVEYDGETEEEIAHKVNAVEADMRQSGYGYYFPLILGADKKKVWDLRKAGLGLLSNTPTDAKPVAVIEDTAVAVEDLPAYIAEFNQILTRYNLYSVHYAHAATGELHLRPIIDLKTREGNQLFRDIAFEIAKLVKKYKGSLSGEHGDGRLRGEFIAYMIGEHNYQLLKEIKNTWDPNNVFNPGKIVDTPAMNSFLRYDPEVKPKNISSTFRYKGQNILQHVEQCNGSGDCRKTELSNGTMCPSYMATRNEHDTTRARANILREFLTNSPKENPFDHPEIKEVMDLCLSCKGCKVECPSSVDMAKVKADFLQAYHDANGIPLRTRMVGMVDQLTSLMANIPTLYNWGTSNKFTSKIVKDMLGFDHRRTIPQIAKKSLRKWFMEREKPFWNNSGPIKEVYFFCDEFTNYNDVELGQKAILLLEELGYEVLIVEHAFSGRALMSKGMLRDARKLANKNVRTFSSRLTDEIALVGVEPSAILCFRDEYVDLVDVELETDAKRIAPFAMVIEEFLWKEVQKGNIKKESFADVQQKILLHTHCQQKAWKLQQCAASLLSFPDGNQVEVIPSGCCGMAGAFGYEKEHYDISMQIGELVLFPKVRDKETDAIVVATGGSCRHQIHDGTKAVAFHPVDVLYGALKQKSHLT</sequence>
<gene>
    <name evidence="10" type="ORF">IPZ78_11305</name>
</gene>
<evidence type="ECO:0000259" key="8">
    <source>
        <dbReference type="PROSITE" id="PS51379"/>
    </source>
</evidence>
<keyword evidence="3" id="KW-0479">Metal-binding</keyword>
<dbReference type="SUPFAM" id="SSF55103">
    <property type="entry name" value="FAD-linked oxidases, C-terminal domain"/>
    <property type="match status" value="1"/>
</dbReference>
<evidence type="ECO:0000313" key="11">
    <source>
        <dbReference type="Proteomes" id="UP001165302"/>
    </source>
</evidence>